<name>A0A388M1R5_CHABU</name>
<reference evidence="1 2" key="1">
    <citation type="journal article" date="2018" name="Cell">
        <title>The Chara Genome: Secondary Complexity and Implications for Plant Terrestrialization.</title>
        <authorList>
            <person name="Nishiyama T."/>
            <person name="Sakayama H."/>
            <person name="Vries J.D."/>
            <person name="Buschmann H."/>
            <person name="Saint-Marcoux D."/>
            <person name="Ullrich K.K."/>
            <person name="Haas F.B."/>
            <person name="Vanderstraeten L."/>
            <person name="Becker D."/>
            <person name="Lang D."/>
            <person name="Vosolsobe S."/>
            <person name="Rombauts S."/>
            <person name="Wilhelmsson P.K.I."/>
            <person name="Janitza P."/>
            <person name="Kern R."/>
            <person name="Heyl A."/>
            <person name="Rumpler F."/>
            <person name="Villalobos L.I.A.C."/>
            <person name="Clay J.M."/>
            <person name="Skokan R."/>
            <person name="Toyoda A."/>
            <person name="Suzuki Y."/>
            <person name="Kagoshima H."/>
            <person name="Schijlen E."/>
            <person name="Tajeshwar N."/>
            <person name="Catarino B."/>
            <person name="Hetherington A.J."/>
            <person name="Saltykova A."/>
            <person name="Bonnot C."/>
            <person name="Breuninger H."/>
            <person name="Symeonidi A."/>
            <person name="Radhakrishnan G.V."/>
            <person name="Van Nieuwerburgh F."/>
            <person name="Deforce D."/>
            <person name="Chang C."/>
            <person name="Karol K.G."/>
            <person name="Hedrich R."/>
            <person name="Ulvskov P."/>
            <person name="Glockner G."/>
            <person name="Delwiche C.F."/>
            <person name="Petrasek J."/>
            <person name="Van de Peer Y."/>
            <person name="Friml J."/>
            <person name="Beilby M."/>
            <person name="Dolan L."/>
            <person name="Kohara Y."/>
            <person name="Sugano S."/>
            <person name="Fujiyama A."/>
            <person name="Delaux P.-M."/>
            <person name="Quint M."/>
            <person name="TheiBen G."/>
            <person name="Hagemann M."/>
            <person name="Harholt J."/>
            <person name="Dunand C."/>
            <person name="Zachgo S."/>
            <person name="Langdale J."/>
            <person name="Maumus F."/>
            <person name="Straeten D.V.D."/>
            <person name="Gould S.B."/>
            <person name="Rensing S.A."/>
        </authorList>
    </citation>
    <scope>NUCLEOTIDE SEQUENCE [LARGE SCALE GENOMIC DNA]</scope>
    <source>
        <strain evidence="1 2">S276</strain>
    </source>
</reference>
<gene>
    <name evidence="1" type="ORF">CBR_g47991</name>
</gene>
<evidence type="ECO:0000313" key="1">
    <source>
        <dbReference type="EMBL" id="GBG88520.1"/>
    </source>
</evidence>
<dbReference type="Gramene" id="GBG88520">
    <property type="protein sequence ID" value="GBG88520"/>
    <property type="gene ID" value="CBR_g47991"/>
</dbReference>
<protein>
    <recommendedName>
        <fullName evidence="3">Right handed beta helix domain-containing protein</fullName>
    </recommendedName>
</protein>
<evidence type="ECO:0000313" key="2">
    <source>
        <dbReference type="Proteomes" id="UP000265515"/>
    </source>
</evidence>
<proteinExistence type="predicted"/>
<keyword evidence="2" id="KW-1185">Reference proteome</keyword>
<organism evidence="1 2">
    <name type="scientific">Chara braunii</name>
    <name type="common">Braun's stonewort</name>
    <dbReference type="NCBI Taxonomy" id="69332"/>
    <lineage>
        <taxon>Eukaryota</taxon>
        <taxon>Viridiplantae</taxon>
        <taxon>Streptophyta</taxon>
        <taxon>Charophyceae</taxon>
        <taxon>Charales</taxon>
        <taxon>Characeae</taxon>
        <taxon>Chara</taxon>
    </lineage>
</organism>
<dbReference type="AlphaFoldDB" id="A0A388M1R5"/>
<accession>A0A388M1R5</accession>
<sequence>MVNEESDIHYTRCSFLENRAQDGGVVHVADEDGTEATFEKSQLVGNKVTRRGEVGGGVNVGNIYSKVVFCSTKVHRNTISTGAEHHVVVEILPEDDGSVDFCPSRPTGGITVRPGSESRVRDECASC</sequence>
<dbReference type="EMBL" id="BFEA01000677">
    <property type="protein sequence ID" value="GBG88520.1"/>
    <property type="molecule type" value="Genomic_DNA"/>
</dbReference>
<comment type="caution">
    <text evidence="1">The sequence shown here is derived from an EMBL/GenBank/DDBJ whole genome shotgun (WGS) entry which is preliminary data.</text>
</comment>
<dbReference type="Proteomes" id="UP000265515">
    <property type="component" value="Unassembled WGS sequence"/>
</dbReference>
<evidence type="ECO:0008006" key="3">
    <source>
        <dbReference type="Google" id="ProtNLM"/>
    </source>
</evidence>